<comment type="subcellular location">
    <subcellularLocation>
        <location evidence="1">Membrane</location>
        <topology evidence="1">Single-pass membrane protein</topology>
    </subcellularLocation>
</comment>
<dbReference type="PANTHER" id="PTHR47974:SF4">
    <property type="entry name" value="RECEPTOR-LIKE SERINE_THREONINE-PROTEIN KINASE"/>
    <property type="match status" value="1"/>
</dbReference>
<keyword evidence="6" id="KW-0547">Nucleotide-binding</keyword>
<evidence type="ECO:0000256" key="4">
    <source>
        <dbReference type="ARBA" id="ARBA00022989"/>
    </source>
</evidence>
<dbReference type="SUPFAM" id="SSF56112">
    <property type="entry name" value="Protein kinase-like (PK-like)"/>
    <property type="match status" value="1"/>
</dbReference>
<feature type="binding site" evidence="6">
    <location>
        <position position="103"/>
    </location>
    <ligand>
        <name>ATP</name>
        <dbReference type="ChEBI" id="CHEBI:30616"/>
    </ligand>
</feature>
<evidence type="ECO:0000256" key="6">
    <source>
        <dbReference type="PROSITE-ProRule" id="PRU10141"/>
    </source>
</evidence>
<dbReference type="PANTHER" id="PTHR47974">
    <property type="entry name" value="OS07G0415500 PROTEIN"/>
    <property type="match status" value="1"/>
</dbReference>
<proteinExistence type="predicted"/>
<evidence type="ECO:0000313" key="7">
    <source>
        <dbReference type="EMBL" id="KAK4749501.1"/>
    </source>
</evidence>
<evidence type="ECO:0000256" key="3">
    <source>
        <dbReference type="ARBA" id="ARBA00022729"/>
    </source>
</evidence>
<keyword evidence="6" id="KW-0067">ATP-binding</keyword>
<reference evidence="7 8" key="1">
    <citation type="journal article" date="2023" name="Hortic Res">
        <title>Pangenome of water caltrop reveals structural variations and asymmetric subgenome divergence after allopolyploidization.</title>
        <authorList>
            <person name="Zhang X."/>
            <person name="Chen Y."/>
            <person name="Wang L."/>
            <person name="Yuan Y."/>
            <person name="Fang M."/>
            <person name="Shi L."/>
            <person name="Lu R."/>
            <person name="Comes H.P."/>
            <person name="Ma Y."/>
            <person name="Chen Y."/>
            <person name="Huang G."/>
            <person name="Zhou Y."/>
            <person name="Zheng Z."/>
            <person name="Qiu Y."/>
        </authorList>
    </citation>
    <scope>NUCLEOTIDE SEQUENCE [LARGE SCALE GENOMIC DNA]</scope>
    <source>
        <tissue evidence="7">Roots</tissue>
    </source>
</reference>
<gene>
    <name evidence="7" type="ORF">SAY87_026950</name>
</gene>
<dbReference type="PROSITE" id="PS00107">
    <property type="entry name" value="PROTEIN_KINASE_ATP"/>
    <property type="match status" value="1"/>
</dbReference>
<evidence type="ECO:0000256" key="5">
    <source>
        <dbReference type="ARBA" id="ARBA00023136"/>
    </source>
</evidence>
<accession>A0AAN7GMK5</accession>
<comment type="caution">
    <text evidence="7">The sequence shown here is derived from an EMBL/GenBank/DDBJ whole genome shotgun (WGS) entry which is preliminary data.</text>
</comment>
<dbReference type="GO" id="GO:0016020">
    <property type="term" value="C:membrane"/>
    <property type="evidence" value="ECO:0007669"/>
    <property type="project" value="UniProtKB-SubCell"/>
</dbReference>
<dbReference type="InterPro" id="IPR017441">
    <property type="entry name" value="Protein_kinase_ATP_BS"/>
</dbReference>
<sequence length="255" mass="28927">MGEREILVSPKKTLTCGCGSDRTVVWMGNRDRPVNGKGSKLTFQRIYQLPRGLPSPDLTSQFKKFSYGELKTATGNFKEEVGRGGSGIVYKGNLRDGRRVAVKRLGDIHHGEDFFWAEVSTIGKINRMNLARRIYSRSLSMALEMVRGLRLSNWEVKGHGGDEEEVQEEAELTKFVKVIKRKIQSDSEEDTWIEEFLDPRLKGQFNRRQARALMEVGIACVEDDRNRRPTVDSVVHVLLECDDEAKVTADPLDEP</sequence>
<dbReference type="Proteomes" id="UP001345219">
    <property type="component" value="Chromosome 21"/>
</dbReference>
<keyword evidence="2" id="KW-0812">Transmembrane</keyword>
<name>A0AAN7GMK5_9MYRT</name>
<evidence type="ECO:0000313" key="8">
    <source>
        <dbReference type="Proteomes" id="UP001345219"/>
    </source>
</evidence>
<evidence type="ECO:0000256" key="1">
    <source>
        <dbReference type="ARBA" id="ARBA00004167"/>
    </source>
</evidence>
<evidence type="ECO:0000256" key="2">
    <source>
        <dbReference type="ARBA" id="ARBA00022692"/>
    </source>
</evidence>
<dbReference type="InterPro" id="IPR011009">
    <property type="entry name" value="Kinase-like_dom_sf"/>
</dbReference>
<dbReference type="Gene3D" id="3.30.200.20">
    <property type="entry name" value="Phosphorylase Kinase, domain 1"/>
    <property type="match status" value="1"/>
</dbReference>
<dbReference type="Gene3D" id="1.10.510.10">
    <property type="entry name" value="Transferase(Phosphotransferase) domain 1"/>
    <property type="match status" value="1"/>
</dbReference>
<dbReference type="GO" id="GO:0005524">
    <property type="term" value="F:ATP binding"/>
    <property type="evidence" value="ECO:0007669"/>
    <property type="project" value="UniProtKB-UniRule"/>
</dbReference>
<dbReference type="EMBL" id="JAXIOK010000018">
    <property type="protein sequence ID" value="KAK4749501.1"/>
    <property type="molecule type" value="Genomic_DNA"/>
</dbReference>
<organism evidence="7 8">
    <name type="scientific">Trapa incisa</name>
    <dbReference type="NCBI Taxonomy" id="236973"/>
    <lineage>
        <taxon>Eukaryota</taxon>
        <taxon>Viridiplantae</taxon>
        <taxon>Streptophyta</taxon>
        <taxon>Embryophyta</taxon>
        <taxon>Tracheophyta</taxon>
        <taxon>Spermatophyta</taxon>
        <taxon>Magnoliopsida</taxon>
        <taxon>eudicotyledons</taxon>
        <taxon>Gunneridae</taxon>
        <taxon>Pentapetalae</taxon>
        <taxon>rosids</taxon>
        <taxon>malvids</taxon>
        <taxon>Myrtales</taxon>
        <taxon>Lythraceae</taxon>
        <taxon>Trapa</taxon>
    </lineage>
</organism>
<keyword evidence="8" id="KW-1185">Reference proteome</keyword>
<protein>
    <submittedName>
        <fullName evidence="7">Uncharacterized protein</fullName>
    </submittedName>
</protein>
<keyword evidence="4" id="KW-1133">Transmembrane helix</keyword>
<keyword evidence="5" id="KW-0472">Membrane</keyword>
<keyword evidence="3" id="KW-0732">Signal</keyword>
<dbReference type="AlphaFoldDB" id="A0AAN7GMK5"/>